<dbReference type="SUPFAM" id="SSF55120">
    <property type="entry name" value="Pseudouridine synthase"/>
    <property type="match status" value="1"/>
</dbReference>
<feature type="repeat" description="PPR" evidence="2">
    <location>
        <begin position="789"/>
        <end position="823"/>
    </location>
</feature>
<reference evidence="4" key="1">
    <citation type="submission" date="2023-08" db="EMBL/GenBank/DDBJ databases">
        <authorList>
            <person name="Chen Y."/>
            <person name="Shah S."/>
            <person name="Dougan E. K."/>
            <person name="Thang M."/>
            <person name="Chan C."/>
        </authorList>
    </citation>
    <scope>NUCLEOTIDE SEQUENCE</scope>
</reference>
<dbReference type="InterPro" id="IPR002885">
    <property type="entry name" value="PPR_rpt"/>
</dbReference>
<evidence type="ECO:0000313" key="4">
    <source>
        <dbReference type="EMBL" id="CAJ1401388.1"/>
    </source>
</evidence>
<sequence>MGSFDHLVPVAPYARWLADGRGRCACSARPMGRARGARPRRAGASEWRWRTWAAKAQHVGKLRCRLCGRRRASASEAGGKRTVHAHASNHRVAKVGRAQLVATSKAITACEKGSTWPAALQLLHAAAREKLQLDTIIMNSAISACEKGGAWQQALLLLTSFPKRQLLRDVISFNAAISACEKGDHWRLALHLLGETWRTKLRASIITFNAAISACGKGLQWQTAIALMQEAKEGQLEASIVSFSACIAACEAGQQWVAALDLLTALQDEHLSSNEVPWNSAISACSISGNWPLSLELLGAMQRKAVTPDVYSYTAVISGYGHGELWDAQWQQAMHLFAELCARHQPNIVSYGAAVSACEKGAQWQIALALLQELAAGSLRPNLLVCNAAISACEKGNQWRHAVQLLALMQTTGIQADMITYCAALSACGSQWLQALRLFEGLRRSRGDANAVSFSEALDACERGLQLETAACLLGDLQLGAIAKVGGRKAFLASALSREACNQAISACAKSGNWRQALQLLDCVAKPEASEISVNTAVSACSRGGRWQWALHLAKSGDPGFADQKYPGLDEVELQHHCREFPDQCLRVRQGLALHLLGAFQNRNLRMDSISFNSAISACDGGWRNALAVFAALPLHLCPPDVVSYTAASAAMRWQGALHMARLLRSNVRPNEVSLSGLARKLAQECEWQKALTSIGCDALQEPLTARITSWTAGSHWRKALSVAPASAHAVSAALSAGAEWPRALQMLQGAVTRHLELSVVLGAAAAALARAGAWRSCCGLAASKLQLNLVVCNAVLSSCAGVGRWRQALQVLKDMEASTMTADVLSYGAAMHGCVQGRAWQKALALLHQLPGRALQPSAVIFGTAISACEAAGNWQLALCFLEEQVRQRLGSTNVSFNAAISACEKGLAWAQGLEILGNLPQQRLSADFVSLSASVRMCARSACWELALSLLQRMREEQMPTAQASLDAGRMASLSPSRAVQVLAPETAVERLWCLAQVHCSDPRLIQEALAAAAGELFGRPVEEILLTCSSLCALGVRGPLPRLDRMLRTCLPDASLQQLLATCPLIGQRARSLLTLEAATTAAWDSPDLILLIQAKQWYFDQFVEKKAADCLLGVVFAAKVLGCVSRRLLGLLRAKLREGGRRMDQRTSLHAAGFAFDSPLVALDFPDRAVLMKPPGWDVYDEACVESRQLCTLARQVFGSRAIFEAAAQRRGFLHRLDVPSSGLVAARWIRRSVLAKTFEAYYDLQAQLSAEMPRLYAVLAHGWLRGPRSLQASVFWVGNGPTISGAQGKPSRSDVTRATRLWHEAAGAFSLLRLRITTGRRHQIRSHLSFAGHAVVTDGLYASTPVYIKDLALCRRSWLHRHGLRIQASTGEFHEVLSPVPPDLLAAVRRMSAIGTSPLDVDKWLQQET</sequence>
<feature type="repeat" description="PPR" evidence="2">
    <location>
        <begin position="274"/>
        <end position="308"/>
    </location>
</feature>
<keyword evidence="1" id="KW-0677">Repeat</keyword>
<evidence type="ECO:0000259" key="3">
    <source>
        <dbReference type="Pfam" id="PF00849"/>
    </source>
</evidence>
<evidence type="ECO:0000313" key="5">
    <source>
        <dbReference type="Proteomes" id="UP001178507"/>
    </source>
</evidence>
<dbReference type="PANTHER" id="PTHR47447">
    <property type="entry name" value="OS03G0856100 PROTEIN"/>
    <property type="match status" value="1"/>
</dbReference>
<dbReference type="NCBIfam" id="TIGR00756">
    <property type="entry name" value="PPR"/>
    <property type="match status" value="1"/>
</dbReference>
<dbReference type="PANTHER" id="PTHR47447:SF17">
    <property type="entry name" value="OS12G0638900 PROTEIN"/>
    <property type="match status" value="1"/>
</dbReference>
<dbReference type="InterPro" id="IPR020103">
    <property type="entry name" value="PsdUridine_synth_cat_dom_sf"/>
</dbReference>
<evidence type="ECO:0000256" key="2">
    <source>
        <dbReference type="PROSITE-ProRule" id="PRU00708"/>
    </source>
</evidence>
<dbReference type="GO" id="GO:0001522">
    <property type="term" value="P:pseudouridine synthesis"/>
    <property type="evidence" value="ECO:0007669"/>
    <property type="project" value="InterPro"/>
</dbReference>
<dbReference type="Pfam" id="PF13812">
    <property type="entry name" value="PPR_3"/>
    <property type="match status" value="2"/>
</dbReference>
<dbReference type="Gene3D" id="1.25.40.10">
    <property type="entry name" value="Tetratricopeptide repeat domain"/>
    <property type="match status" value="6"/>
</dbReference>
<gene>
    <name evidence="4" type="ORF">EVOR1521_LOCUS24547</name>
</gene>
<dbReference type="Pfam" id="PF01535">
    <property type="entry name" value="PPR"/>
    <property type="match status" value="2"/>
</dbReference>
<evidence type="ECO:0000256" key="1">
    <source>
        <dbReference type="ARBA" id="ARBA00022737"/>
    </source>
</evidence>
<dbReference type="Gene3D" id="3.30.2350.10">
    <property type="entry name" value="Pseudouridine synthase"/>
    <property type="match status" value="1"/>
</dbReference>
<proteinExistence type="predicted"/>
<comment type="caution">
    <text evidence="4">The sequence shown here is derived from an EMBL/GenBank/DDBJ whole genome shotgun (WGS) entry which is preliminary data.</text>
</comment>
<dbReference type="InterPro" id="IPR006145">
    <property type="entry name" value="PsdUridine_synth_RsuA/RluA"/>
</dbReference>
<name>A0AA36J852_9DINO</name>
<organism evidence="4 5">
    <name type="scientific">Effrenium voratum</name>
    <dbReference type="NCBI Taxonomy" id="2562239"/>
    <lineage>
        <taxon>Eukaryota</taxon>
        <taxon>Sar</taxon>
        <taxon>Alveolata</taxon>
        <taxon>Dinophyceae</taxon>
        <taxon>Suessiales</taxon>
        <taxon>Symbiodiniaceae</taxon>
        <taxon>Effrenium</taxon>
    </lineage>
</organism>
<keyword evidence="5" id="KW-1185">Reference proteome</keyword>
<dbReference type="Pfam" id="PF00849">
    <property type="entry name" value="PseudoU_synth_2"/>
    <property type="match status" value="1"/>
</dbReference>
<feature type="repeat" description="PPR" evidence="2">
    <location>
        <begin position="824"/>
        <end position="858"/>
    </location>
</feature>
<dbReference type="GO" id="GO:0003723">
    <property type="term" value="F:RNA binding"/>
    <property type="evidence" value="ECO:0007669"/>
    <property type="project" value="InterPro"/>
</dbReference>
<dbReference type="Proteomes" id="UP001178507">
    <property type="component" value="Unassembled WGS sequence"/>
</dbReference>
<accession>A0AA36J852</accession>
<protein>
    <recommendedName>
        <fullName evidence="3">Pseudouridine synthase RsuA/RluA-like domain-containing protein</fullName>
    </recommendedName>
</protein>
<dbReference type="InterPro" id="IPR011990">
    <property type="entry name" value="TPR-like_helical_dom_sf"/>
</dbReference>
<dbReference type="EMBL" id="CAUJNA010003413">
    <property type="protein sequence ID" value="CAJ1401388.1"/>
    <property type="molecule type" value="Genomic_DNA"/>
</dbReference>
<dbReference type="PROSITE" id="PS51375">
    <property type="entry name" value="PPR"/>
    <property type="match status" value="3"/>
</dbReference>
<feature type="domain" description="Pseudouridine synthase RsuA/RluA-like" evidence="3">
    <location>
        <begin position="1201"/>
        <end position="1334"/>
    </location>
</feature>
<dbReference type="GO" id="GO:0009982">
    <property type="term" value="F:pseudouridine synthase activity"/>
    <property type="evidence" value="ECO:0007669"/>
    <property type="project" value="InterPro"/>
</dbReference>